<dbReference type="InterPro" id="IPR001128">
    <property type="entry name" value="Cyt_P450"/>
</dbReference>
<dbReference type="PANTHER" id="PTHR46300">
    <property type="entry name" value="P450, PUTATIVE (EUROFUNG)-RELATED-RELATED"/>
    <property type="match status" value="1"/>
</dbReference>
<dbReference type="GO" id="GO:0016020">
    <property type="term" value="C:membrane"/>
    <property type="evidence" value="ECO:0007669"/>
    <property type="project" value="UniProtKB-SubCell"/>
</dbReference>
<keyword evidence="8 16" id="KW-1133">Transmembrane helix</keyword>
<organism evidence="17 18">
    <name type="scientific">Armillaria luteobubalina</name>
    <dbReference type="NCBI Taxonomy" id="153913"/>
    <lineage>
        <taxon>Eukaryota</taxon>
        <taxon>Fungi</taxon>
        <taxon>Dikarya</taxon>
        <taxon>Basidiomycota</taxon>
        <taxon>Agaricomycotina</taxon>
        <taxon>Agaricomycetes</taxon>
        <taxon>Agaricomycetidae</taxon>
        <taxon>Agaricales</taxon>
        <taxon>Marasmiineae</taxon>
        <taxon>Physalacriaceae</taxon>
        <taxon>Armillaria</taxon>
    </lineage>
</organism>
<evidence type="ECO:0000256" key="8">
    <source>
        <dbReference type="ARBA" id="ARBA00022989"/>
    </source>
</evidence>
<dbReference type="CDD" id="cd11065">
    <property type="entry name" value="CYP64-like"/>
    <property type="match status" value="1"/>
</dbReference>
<reference evidence="17" key="1">
    <citation type="submission" date="2023-06" db="EMBL/GenBank/DDBJ databases">
        <authorList>
            <consortium name="Lawrence Berkeley National Laboratory"/>
            <person name="Ahrendt S."/>
            <person name="Sahu N."/>
            <person name="Indic B."/>
            <person name="Wong-Bajracharya J."/>
            <person name="Merenyi Z."/>
            <person name="Ke H.-M."/>
            <person name="Monk M."/>
            <person name="Kocsube S."/>
            <person name="Drula E."/>
            <person name="Lipzen A."/>
            <person name="Balint B."/>
            <person name="Henrissat B."/>
            <person name="Andreopoulos B."/>
            <person name="Martin F.M."/>
            <person name="Harder C.B."/>
            <person name="Rigling D."/>
            <person name="Ford K.L."/>
            <person name="Foster G.D."/>
            <person name="Pangilinan J."/>
            <person name="Papanicolaou A."/>
            <person name="Barry K."/>
            <person name="LaButti K."/>
            <person name="Viragh M."/>
            <person name="Koriabine M."/>
            <person name="Yan M."/>
            <person name="Riley R."/>
            <person name="Champramary S."/>
            <person name="Plett K.L."/>
            <person name="Tsai I.J."/>
            <person name="Slot J."/>
            <person name="Sipos G."/>
            <person name="Plett J."/>
            <person name="Nagy L.G."/>
            <person name="Grigoriev I.V."/>
        </authorList>
    </citation>
    <scope>NUCLEOTIDE SEQUENCE</scope>
    <source>
        <strain evidence="17">HWK02</strain>
    </source>
</reference>
<keyword evidence="6 16" id="KW-0812">Transmembrane</keyword>
<gene>
    <name evidence="17" type="ORF">EDD18DRAFT_47642</name>
</gene>
<evidence type="ECO:0000256" key="13">
    <source>
        <dbReference type="ARBA" id="ARBA00023180"/>
    </source>
</evidence>
<dbReference type="GO" id="GO:0016705">
    <property type="term" value="F:oxidoreductase activity, acting on paired donors, with incorporation or reduction of molecular oxygen"/>
    <property type="evidence" value="ECO:0007669"/>
    <property type="project" value="InterPro"/>
</dbReference>
<keyword evidence="5 14" id="KW-0349">Heme</keyword>
<comment type="caution">
    <text evidence="17">The sequence shown here is derived from an EMBL/GenBank/DDBJ whole genome shotgun (WGS) entry which is preliminary data.</text>
</comment>
<keyword evidence="11 15" id="KW-0503">Monooxygenase</keyword>
<dbReference type="InterPro" id="IPR036396">
    <property type="entry name" value="Cyt_P450_sf"/>
</dbReference>
<evidence type="ECO:0000256" key="12">
    <source>
        <dbReference type="ARBA" id="ARBA00023136"/>
    </source>
</evidence>
<evidence type="ECO:0000256" key="9">
    <source>
        <dbReference type="ARBA" id="ARBA00023002"/>
    </source>
</evidence>
<evidence type="ECO:0000256" key="4">
    <source>
        <dbReference type="ARBA" id="ARBA00010617"/>
    </source>
</evidence>
<name>A0AA39QAS4_9AGAR</name>
<dbReference type="PRINTS" id="PR00385">
    <property type="entry name" value="P450"/>
</dbReference>
<dbReference type="GO" id="GO:0020037">
    <property type="term" value="F:heme binding"/>
    <property type="evidence" value="ECO:0007669"/>
    <property type="project" value="InterPro"/>
</dbReference>
<evidence type="ECO:0000256" key="1">
    <source>
        <dbReference type="ARBA" id="ARBA00001971"/>
    </source>
</evidence>
<dbReference type="EMBL" id="JAUEPU010000010">
    <property type="protein sequence ID" value="KAK0498710.1"/>
    <property type="molecule type" value="Genomic_DNA"/>
</dbReference>
<comment type="pathway">
    <text evidence="3">Secondary metabolite biosynthesis.</text>
</comment>
<sequence>MALFSAYALAFSLLTVPLILYILRIGRRESGLPPGPPTLPLVGNLHQLPQHRLHEQFSVWAKEFGGIFSLKFGPGTVIVTTSPRAVRELIDQKSASTSDRPPSHFSNVVTGGNNIGFARYSDYWRRGRRVMHSMLTKKACINHLTIQRAEASQLMYDYLIEPKEFVAHGQRYANSVITSILAGTRSPHRTSPLVTHFFHMQHEWTNLLEPGAHPPVDMIPFLKYIPGSWKQICAKMKVSQDELYEGIIDACAKRVERGIRNGCFLESELDNNKNPDRGLLRGMCSALMEGGSDSTSIYLQSFILMLVAHPEVQAKARAEIDSLVGLDRLPDIEDMDNLPYVSGVIKEVLRLRPITALGAPHYSTQPEVIDGYVIPKNSMIFMNQWGMLHDPDSYDQPDTFMPERFLTSPFGTKPGADDTGRSKDIYFGGGRRICVGMHFGQNSLAITSMYIIWAFNLTNAIDPQTKKPIPVDINEYDISLNTIPKPFKCDFQVRSEEHKRMVENAFAEARHVFAPFEQD</sequence>
<evidence type="ECO:0000256" key="11">
    <source>
        <dbReference type="ARBA" id="ARBA00023033"/>
    </source>
</evidence>
<dbReference type="InterPro" id="IPR002401">
    <property type="entry name" value="Cyt_P450_E_grp-I"/>
</dbReference>
<evidence type="ECO:0000256" key="3">
    <source>
        <dbReference type="ARBA" id="ARBA00005179"/>
    </source>
</evidence>
<evidence type="ECO:0000256" key="6">
    <source>
        <dbReference type="ARBA" id="ARBA00022692"/>
    </source>
</evidence>
<dbReference type="PROSITE" id="PS00086">
    <property type="entry name" value="CYTOCHROME_P450"/>
    <property type="match status" value="1"/>
</dbReference>
<keyword evidence="18" id="KW-1185">Reference proteome</keyword>
<dbReference type="SUPFAM" id="SSF48264">
    <property type="entry name" value="Cytochrome P450"/>
    <property type="match status" value="1"/>
</dbReference>
<accession>A0AA39QAS4</accession>
<evidence type="ECO:0000256" key="15">
    <source>
        <dbReference type="RuleBase" id="RU000461"/>
    </source>
</evidence>
<evidence type="ECO:0000256" key="16">
    <source>
        <dbReference type="SAM" id="Phobius"/>
    </source>
</evidence>
<dbReference type="Gene3D" id="1.10.630.10">
    <property type="entry name" value="Cytochrome P450"/>
    <property type="match status" value="1"/>
</dbReference>
<dbReference type="GO" id="GO:0004497">
    <property type="term" value="F:monooxygenase activity"/>
    <property type="evidence" value="ECO:0007669"/>
    <property type="project" value="UniProtKB-KW"/>
</dbReference>
<evidence type="ECO:0000313" key="18">
    <source>
        <dbReference type="Proteomes" id="UP001175228"/>
    </source>
</evidence>
<comment type="similarity">
    <text evidence="4 15">Belongs to the cytochrome P450 family.</text>
</comment>
<proteinExistence type="inferred from homology"/>
<keyword evidence="9 15" id="KW-0560">Oxidoreductase</keyword>
<dbReference type="InterPro" id="IPR017972">
    <property type="entry name" value="Cyt_P450_CS"/>
</dbReference>
<dbReference type="AlphaFoldDB" id="A0AA39QAS4"/>
<protein>
    <submittedName>
        <fullName evidence="17">Cytochrome P450</fullName>
    </submittedName>
</protein>
<dbReference type="GO" id="GO:0005506">
    <property type="term" value="F:iron ion binding"/>
    <property type="evidence" value="ECO:0007669"/>
    <property type="project" value="InterPro"/>
</dbReference>
<keyword evidence="12 16" id="KW-0472">Membrane</keyword>
<keyword evidence="13" id="KW-0325">Glycoprotein</keyword>
<dbReference type="Proteomes" id="UP001175228">
    <property type="component" value="Unassembled WGS sequence"/>
</dbReference>
<dbReference type="Pfam" id="PF00067">
    <property type="entry name" value="p450"/>
    <property type="match status" value="1"/>
</dbReference>
<evidence type="ECO:0000256" key="10">
    <source>
        <dbReference type="ARBA" id="ARBA00023004"/>
    </source>
</evidence>
<dbReference type="InterPro" id="IPR050364">
    <property type="entry name" value="Cytochrome_P450_fung"/>
</dbReference>
<feature type="transmembrane region" description="Helical" evidence="16">
    <location>
        <begin position="6"/>
        <end position="23"/>
    </location>
</feature>
<keyword evidence="10 14" id="KW-0408">Iron</keyword>
<comment type="subcellular location">
    <subcellularLocation>
        <location evidence="2">Membrane</location>
        <topology evidence="2">Single-pass membrane protein</topology>
    </subcellularLocation>
</comment>
<evidence type="ECO:0000313" key="17">
    <source>
        <dbReference type="EMBL" id="KAK0498710.1"/>
    </source>
</evidence>
<evidence type="ECO:0000256" key="5">
    <source>
        <dbReference type="ARBA" id="ARBA00022617"/>
    </source>
</evidence>
<dbReference type="PANTHER" id="PTHR46300:SF2">
    <property type="entry name" value="CYTOCHROME P450 MONOOXYGENASE ALNH-RELATED"/>
    <property type="match status" value="1"/>
</dbReference>
<evidence type="ECO:0000256" key="7">
    <source>
        <dbReference type="ARBA" id="ARBA00022723"/>
    </source>
</evidence>
<feature type="binding site" description="axial binding residue" evidence="14">
    <location>
        <position position="434"/>
    </location>
    <ligand>
        <name>heme</name>
        <dbReference type="ChEBI" id="CHEBI:30413"/>
    </ligand>
    <ligandPart>
        <name>Fe</name>
        <dbReference type="ChEBI" id="CHEBI:18248"/>
    </ligandPart>
</feature>
<keyword evidence="7 14" id="KW-0479">Metal-binding</keyword>
<comment type="cofactor">
    <cofactor evidence="1 14">
        <name>heme</name>
        <dbReference type="ChEBI" id="CHEBI:30413"/>
    </cofactor>
</comment>
<dbReference type="PRINTS" id="PR00463">
    <property type="entry name" value="EP450I"/>
</dbReference>
<evidence type="ECO:0000256" key="14">
    <source>
        <dbReference type="PIRSR" id="PIRSR602401-1"/>
    </source>
</evidence>
<evidence type="ECO:0000256" key="2">
    <source>
        <dbReference type="ARBA" id="ARBA00004167"/>
    </source>
</evidence>